<name>A0ABY1UKD7_9APIC</name>
<reference evidence="2" key="1">
    <citation type="submission" date="2016-09" db="EMBL/GenBank/DDBJ databases">
        <authorList>
            <consortium name="Pathogen Informatics"/>
            <person name="Sun Q."/>
            <person name="Inoue M."/>
        </authorList>
    </citation>
    <scope>NUCLEOTIDE SEQUENCE</scope>
</reference>
<dbReference type="Gene3D" id="3.40.50.300">
    <property type="entry name" value="P-loop containing nucleotide triphosphate hydrolases"/>
    <property type="match status" value="1"/>
</dbReference>
<dbReference type="EMBL" id="LT969429">
    <property type="protein sequence ID" value="SOV12293.1"/>
    <property type="molecule type" value="Genomic_DNA"/>
</dbReference>
<feature type="region of interest" description="Disordered" evidence="1">
    <location>
        <begin position="312"/>
        <end position="339"/>
    </location>
</feature>
<sequence length="512" mass="61442">MDSFKILVLGDLGVGKSSFLKLISENFNDLYPIDFFDYFIHLDEKEEEEEEKKKKEEKKKNDFVCAKDLASNTSTKHNVENVVENIFFQAKKNFLQFIENKMNTNNFIFEERHKYTYGFEIYTLLWSRNNEYNNKFKKNNPLNIIKNMEKKSIKEIYYKNEDSNNNMCYDNNNKNNMCYDNNNKNNMCYDNNNKNNICYNNTVYDYNNHISINNDHTDLNLSSHSNDINNFYMIEFLEIGGIQTYSYIRNIFYEKVDGILLVYDSSNNKSYHNLAKWLYELYINTKPPSDVFCGEIKKKNFLWNFFHTQKKNKNKNKNKENQNKDHKKNYEQDQDEEHLEYDKNIYNKYNYSKEMKNTFYHKNSYKRKNKNTYNDNYNNYNNDDEEDFFSDDNSDIEKGSYKYNEDILNGQIPIACVATKIDKKNAKEKPAYVKTPRTSYLYNFFFPDLINNDAVYDSSNNIKIKKHILKKLEQHITEAIEIKASSIDCVVDIENFVTFLKNVYNKKFNIQM</sequence>
<dbReference type="InterPro" id="IPR027417">
    <property type="entry name" value="P-loop_NTPase"/>
</dbReference>
<evidence type="ECO:0000313" key="3">
    <source>
        <dbReference type="Proteomes" id="UP000831156"/>
    </source>
</evidence>
<keyword evidence="3" id="KW-1185">Reference proteome</keyword>
<dbReference type="Pfam" id="PF00071">
    <property type="entry name" value="Ras"/>
    <property type="match status" value="1"/>
</dbReference>
<evidence type="ECO:0000313" key="2">
    <source>
        <dbReference type="EMBL" id="SOV12293.1"/>
    </source>
</evidence>
<gene>
    <name evidence="2" type="ORF">PGABG01_0615500</name>
</gene>
<dbReference type="InterPro" id="IPR001806">
    <property type="entry name" value="Small_GTPase"/>
</dbReference>
<accession>A0ABY1UKD7</accession>
<proteinExistence type="predicted"/>
<evidence type="ECO:0000256" key="1">
    <source>
        <dbReference type="SAM" id="MobiDB-lite"/>
    </source>
</evidence>
<protein>
    <submittedName>
        <fullName evidence="2">Ras GTPAse, putative</fullName>
    </submittedName>
</protein>
<feature type="compositionally biased region" description="Basic and acidic residues" evidence="1">
    <location>
        <begin position="317"/>
        <end position="331"/>
    </location>
</feature>
<dbReference type="SUPFAM" id="SSF52540">
    <property type="entry name" value="P-loop containing nucleoside triphosphate hydrolases"/>
    <property type="match status" value="1"/>
</dbReference>
<dbReference type="Proteomes" id="UP000831156">
    <property type="component" value="Chromosome 6"/>
</dbReference>
<organism evidence="2 3">
    <name type="scientific">Plasmodium gaboni</name>
    <dbReference type="NCBI Taxonomy" id="647221"/>
    <lineage>
        <taxon>Eukaryota</taxon>
        <taxon>Sar</taxon>
        <taxon>Alveolata</taxon>
        <taxon>Apicomplexa</taxon>
        <taxon>Aconoidasida</taxon>
        <taxon>Haemosporida</taxon>
        <taxon>Plasmodiidae</taxon>
        <taxon>Plasmodium</taxon>
        <taxon>Plasmodium (Laverania)</taxon>
    </lineage>
</organism>